<evidence type="ECO:0000313" key="1">
    <source>
        <dbReference type="EMBL" id="GGM17834.1"/>
    </source>
</evidence>
<dbReference type="Proteomes" id="UP000655589">
    <property type="component" value="Unassembled WGS sequence"/>
</dbReference>
<reference evidence="1" key="2">
    <citation type="submission" date="2020-09" db="EMBL/GenBank/DDBJ databases">
        <authorList>
            <person name="Sun Q."/>
            <person name="Ohkuma M."/>
        </authorList>
    </citation>
    <scope>NUCLEOTIDE SEQUENCE</scope>
    <source>
        <strain evidence="1">JCM 3051</strain>
    </source>
</reference>
<organism evidence="1 2">
    <name type="scientific">Promicromonospora citrea</name>
    <dbReference type="NCBI Taxonomy" id="43677"/>
    <lineage>
        <taxon>Bacteria</taxon>
        <taxon>Bacillati</taxon>
        <taxon>Actinomycetota</taxon>
        <taxon>Actinomycetes</taxon>
        <taxon>Micrococcales</taxon>
        <taxon>Promicromonosporaceae</taxon>
        <taxon>Promicromonospora</taxon>
    </lineage>
</organism>
<evidence type="ECO:0000313" key="2">
    <source>
        <dbReference type="Proteomes" id="UP000655589"/>
    </source>
</evidence>
<gene>
    <name evidence="1" type="ORF">GCM10010102_11920</name>
</gene>
<keyword evidence="2" id="KW-1185">Reference proteome</keyword>
<name>A0A8H9GFE5_9MICO</name>
<dbReference type="EMBL" id="BMPT01000003">
    <property type="protein sequence ID" value="GGM17834.1"/>
    <property type="molecule type" value="Genomic_DNA"/>
</dbReference>
<accession>A0A8H9GFE5</accession>
<proteinExistence type="predicted"/>
<protein>
    <submittedName>
        <fullName evidence="1">Uncharacterized protein</fullName>
    </submittedName>
</protein>
<reference evidence="1" key="1">
    <citation type="journal article" date="2014" name="Int. J. Syst. Evol. Microbiol.">
        <title>Complete genome sequence of Corynebacterium casei LMG S-19264T (=DSM 44701T), isolated from a smear-ripened cheese.</title>
        <authorList>
            <consortium name="US DOE Joint Genome Institute (JGI-PGF)"/>
            <person name="Walter F."/>
            <person name="Albersmeier A."/>
            <person name="Kalinowski J."/>
            <person name="Ruckert C."/>
        </authorList>
    </citation>
    <scope>NUCLEOTIDE SEQUENCE</scope>
    <source>
        <strain evidence="1">JCM 3051</strain>
    </source>
</reference>
<sequence>MHEVLGLRPDGIAVLVQQDGPLGRHVSSSVGRLAEKIASLATFKHGKHLSDYVSGAQNG</sequence>
<dbReference type="AlphaFoldDB" id="A0A8H9GFE5"/>
<comment type="caution">
    <text evidence="1">The sequence shown here is derived from an EMBL/GenBank/DDBJ whole genome shotgun (WGS) entry which is preliminary data.</text>
</comment>